<keyword evidence="1" id="KW-0812">Transmembrane</keyword>
<accession>A0A2K2BDJ1</accession>
<keyword evidence="1" id="KW-1133">Transmembrane helix</keyword>
<evidence type="ECO:0000313" key="3">
    <source>
        <dbReference type="Proteomes" id="UP000006729"/>
    </source>
</evidence>
<evidence type="ECO:0000256" key="1">
    <source>
        <dbReference type="SAM" id="Phobius"/>
    </source>
</evidence>
<proteinExistence type="predicted"/>
<dbReference type="InParanoid" id="A0A2K2BDJ1"/>
<reference evidence="2 3" key="1">
    <citation type="journal article" date="2006" name="Science">
        <title>The genome of black cottonwood, Populus trichocarpa (Torr. &amp; Gray).</title>
        <authorList>
            <person name="Tuskan G.A."/>
            <person name="Difazio S."/>
            <person name="Jansson S."/>
            <person name="Bohlmann J."/>
            <person name="Grigoriev I."/>
            <person name="Hellsten U."/>
            <person name="Putnam N."/>
            <person name="Ralph S."/>
            <person name="Rombauts S."/>
            <person name="Salamov A."/>
            <person name="Schein J."/>
            <person name="Sterck L."/>
            <person name="Aerts A."/>
            <person name="Bhalerao R.R."/>
            <person name="Bhalerao R.P."/>
            <person name="Blaudez D."/>
            <person name="Boerjan W."/>
            <person name="Brun A."/>
            <person name="Brunner A."/>
            <person name="Busov V."/>
            <person name="Campbell M."/>
            <person name="Carlson J."/>
            <person name="Chalot M."/>
            <person name="Chapman J."/>
            <person name="Chen G.L."/>
            <person name="Cooper D."/>
            <person name="Coutinho P.M."/>
            <person name="Couturier J."/>
            <person name="Covert S."/>
            <person name="Cronk Q."/>
            <person name="Cunningham R."/>
            <person name="Davis J."/>
            <person name="Degroeve S."/>
            <person name="Dejardin A."/>
            <person name="Depamphilis C."/>
            <person name="Detter J."/>
            <person name="Dirks B."/>
            <person name="Dubchak I."/>
            <person name="Duplessis S."/>
            <person name="Ehlting J."/>
            <person name="Ellis B."/>
            <person name="Gendler K."/>
            <person name="Goodstein D."/>
            <person name="Gribskov M."/>
            <person name="Grimwood J."/>
            <person name="Groover A."/>
            <person name="Gunter L."/>
            <person name="Hamberger B."/>
            <person name="Heinze B."/>
            <person name="Helariutta Y."/>
            <person name="Henrissat B."/>
            <person name="Holligan D."/>
            <person name="Holt R."/>
            <person name="Huang W."/>
            <person name="Islam-Faridi N."/>
            <person name="Jones S."/>
            <person name="Jones-Rhoades M."/>
            <person name="Jorgensen R."/>
            <person name="Joshi C."/>
            <person name="Kangasjarvi J."/>
            <person name="Karlsson J."/>
            <person name="Kelleher C."/>
            <person name="Kirkpatrick R."/>
            <person name="Kirst M."/>
            <person name="Kohler A."/>
            <person name="Kalluri U."/>
            <person name="Larimer F."/>
            <person name="Leebens-Mack J."/>
            <person name="Leple J.C."/>
            <person name="Locascio P."/>
            <person name="Lou Y."/>
            <person name="Lucas S."/>
            <person name="Martin F."/>
            <person name="Montanini B."/>
            <person name="Napoli C."/>
            <person name="Nelson D.R."/>
            <person name="Nelson C."/>
            <person name="Nieminen K."/>
            <person name="Nilsson O."/>
            <person name="Pereda V."/>
            <person name="Peter G."/>
            <person name="Philippe R."/>
            <person name="Pilate G."/>
            <person name="Poliakov A."/>
            <person name="Razumovskaya J."/>
            <person name="Richardson P."/>
            <person name="Rinaldi C."/>
            <person name="Ritland K."/>
            <person name="Rouze P."/>
            <person name="Ryaboy D."/>
            <person name="Schmutz J."/>
            <person name="Schrader J."/>
            <person name="Segerman B."/>
            <person name="Shin H."/>
            <person name="Siddiqui A."/>
            <person name="Sterky F."/>
            <person name="Terry A."/>
            <person name="Tsai C.J."/>
            <person name="Uberbacher E."/>
            <person name="Unneberg P."/>
            <person name="Vahala J."/>
            <person name="Wall K."/>
            <person name="Wessler S."/>
            <person name="Yang G."/>
            <person name="Yin T."/>
            <person name="Douglas C."/>
            <person name="Marra M."/>
            <person name="Sandberg G."/>
            <person name="Van de Peer Y."/>
            <person name="Rokhsar D."/>
        </authorList>
    </citation>
    <scope>NUCLEOTIDE SEQUENCE [LARGE SCALE GENOMIC DNA]</scope>
    <source>
        <strain evidence="3">cv. Nisqually</strain>
    </source>
</reference>
<name>A0A2K2BDJ1_POPTR</name>
<dbReference type="AlphaFoldDB" id="A0A2K2BDJ1"/>
<dbReference type="Proteomes" id="UP000006729">
    <property type="component" value="Chromosome 2"/>
</dbReference>
<keyword evidence="3" id="KW-1185">Reference proteome</keyword>
<protein>
    <submittedName>
        <fullName evidence="2">Uncharacterized protein</fullName>
    </submittedName>
</protein>
<keyword evidence="1" id="KW-0472">Membrane</keyword>
<gene>
    <name evidence="2" type="ORF">POPTR_002G048400</name>
</gene>
<evidence type="ECO:0000313" key="2">
    <source>
        <dbReference type="EMBL" id="PNT47850.1"/>
    </source>
</evidence>
<dbReference type="EMBL" id="CM009291">
    <property type="protein sequence ID" value="PNT47850.1"/>
    <property type="molecule type" value="Genomic_DNA"/>
</dbReference>
<organism evidence="2 3">
    <name type="scientific">Populus trichocarpa</name>
    <name type="common">Western balsam poplar</name>
    <name type="synonym">Populus balsamifera subsp. trichocarpa</name>
    <dbReference type="NCBI Taxonomy" id="3694"/>
    <lineage>
        <taxon>Eukaryota</taxon>
        <taxon>Viridiplantae</taxon>
        <taxon>Streptophyta</taxon>
        <taxon>Embryophyta</taxon>
        <taxon>Tracheophyta</taxon>
        <taxon>Spermatophyta</taxon>
        <taxon>Magnoliopsida</taxon>
        <taxon>eudicotyledons</taxon>
        <taxon>Gunneridae</taxon>
        <taxon>Pentapetalae</taxon>
        <taxon>rosids</taxon>
        <taxon>fabids</taxon>
        <taxon>Malpighiales</taxon>
        <taxon>Salicaceae</taxon>
        <taxon>Saliceae</taxon>
        <taxon>Populus</taxon>
    </lineage>
</organism>
<sequence>MALFCLVKGKVFSFFLLFFLSLFLNFVVVGDRREKEKEKAERNSREIFVVGWISRYKNQRENRKIKKK</sequence>
<feature type="transmembrane region" description="Helical" evidence="1">
    <location>
        <begin position="12"/>
        <end position="29"/>
    </location>
</feature>